<name>A0A5J6WWK6_9GAMM</name>
<feature type="domain" description="PpiC" evidence="5">
    <location>
        <begin position="121"/>
        <end position="239"/>
    </location>
</feature>
<evidence type="ECO:0000313" key="6">
    <source>
        <dbReference type="EMBL" id="QFI55506.1"/>
    </source>
</evidence>
<dbReference type="PANTHER" id="PTHR47245">
    <property type="entry name" value="PEPTIDYLPROLYL ISOMERASE"/>
    <property type="match status" value="1"/>
</dbReference>
<gene>
    <name evidence="6" type="primary">epsD</name>
    <name evidence="6" type="ORF">FE240_12910</name>
</gene>
<evidence type="ECO:0000256" key="1">
    <source>
        <dbReference type="ARBA" id="ARBA00000971"/>
    </source>
</evidence>
<dbReference type="RefSeq" id="WP_193001475.1">
    <property type="nucleotide sequence ID" value="NZ_CP040449.1"/>
</dbReference>
<dbReference type="Gene3D" id="1.10.8.1040">
    <property type="match status" value="1"/>
</dbReference>
<dbReference type="InterPro" id="IPR014274">
    <property type="entry name" value="PPIase_EpsD"/>
</dbReference>
<evidence type="ECO:0000256" key="2">
    <source>
        <dbReference type="ARBA" id="ARBA00007656"/>
    </source>
</evidence>
<dbReference type="EMBL" id="CP040449">
    <property type="protein sequence ID" value="QFI55506.1"/>
    <property type="molecule type" value="Genomic_DNA"/>
</dbReference>
<comment type="similarity">
    <text evidence="2">Belongs to the PpiC/parvulin rotamase family.</text>
</comment>
<dbReference type="Pfam" id="PF13145">
    <property type="entry name" value="Rotamase_2"/>
    <property type="match status" value="1"/>
</dbReference>
<dbReference type="SUPFAM" id="SSF109998">
    <property type="entry name" value="Triger factor/SurA peptide-binding domain-like"/>
    <property type="match status" value="1"/>
</dbReference>
<dbReference type="GO" id="GO:0003755">
    <property type="term" value="F:peptidyl-prolyl cis-trans isomerase activity"/>
    <property type="evidence" value="ECO:0007669"/>
    <property type="project" value="UniProtKB-KW"/>
</dbReference>
<reference evidence="6 7" key="1">
    <citation type="submission" date="2019-05" db="EMBL/GenBank/DDBJ databases">
        <title>OXA-830, a novel chromosomally encoded expanded-spectrum class D beta-lactamase in Aeromonas simiae.</title>
        <authorList>
            <person name="Zhou W."/>
            <person name="Chen Q."/>
        </authorList>
    </citation>
    <scope>NUCLEOTIDE SEQUENCE [LARGE SCALE GENOMIC DNA]</scope>
    <source>
        <strain evidence="6 7">A6</strain>
    </source>
</reference>
<dbReference type="AlphaFoldDB" id="A0A5J6WWK6"/>
<dbReference type="InterPro" id="IPR027304">
    <property type="entry name" value="Trigger_fact/SurA_dom_sf"/>
</dbReference>
<keyword evidence="6" id="KW-0413">Isomerase</keyword>
<dbReference type="EC" id="5.2.1.8" evidence="3"/>
<accession>A0A5J6WWK6</accession>
<proteinExistence type="inferred from homology"/>
<evidence type="ECO:0000256" key="4">
    <source>
        <dbReference type="ARBA" id="ARBA00023110"/>
    </source>
</evidence>
<dbReference type="InterPro" id="IPR000297">
    <property type="entry name" value="PPIase_PpiC"/>
</dbReference>
<sequence>MKQRDRGVALLGAAVLLVLGGCGEAEKPAASQVLARVNGKELTVLQLNYLLAQQPPGRQLSDAQKQQVLDELVRQEILVQRAQADKLDRDPQVVQALEFARRQVLAQSVLARHPGAPLAAPAEEEIRAYYQQHEAEFRQRQRYELTAFLVPEAALDQAALRAFDALADETAAERWFKQKGVPFNRQQVQVSSEGLPERLATQLRTLNPGDTLVDRANGQRVLMRLKLREEAPLTLSQARAQILAELTRQRQQQRLEQQLAALRGDASVEYLQRFAAATEEGAAQTAQLATGLKGLQ</sequence>
<evidence type="ECO:0000313" key="7">
    <source>
        <dbReference type="Proteomes" id="UP000594034"/>
    </source>
</evidence>
<keyword evidence="7" id="KW-1185">Reference proteome</keyword>
<keyword evidence="4" id="KW-0697">Rotamase</keyword>
<protein>
    <recommendedName>
        <fullName evidence="3">peptidylprolyl isomerase</fullName>
        <ecNumber evidence="3">5.2.1.8</ecNumber>
    </recommendedName>
</protein>
<dbReference type="InterPro" id="IPR050245">
    <property type="entry name" value="PrsA_foldase"/>
</dbReference>
<comment type="catalytic activity">
    <reaction evidence="1">
        <text>[protein]-peptidylproline (omega=180) = [protein]-peptidylproline (omega=0)</text>
        <dbReference type="Rhea" id="RHEA:16237"/>
        <dbReference type="Rhea" id="RHEA-COMP:10747"/>
        <dbReference type="Rhea" id="RHEA-COMP:10748"/>
        <dbReference type="ChEBI" id="CHEBI:83833"/>
        <dbReference type="ChEBI" id="CHEBI:83834"/>
        <dbReference type="EC" id="5.2.1.8"/>
    </reaction>
</comment>
<dbReference type="NCBIfam" id="TIGR02925">
    <property type="entry name" value="cis_trans_EpsD"/>
    <property type="match status" value="1"/>
</dbReference>
<dbReference type="PANTHER" id="PTHR47245:SF2">
    <property type="entry name" value="PEPTIDYL-PROLYL CIS-TRANS ISOMERASE HP_0175-RELATED"/>
    <property type="match status" value="1"/>
</dbReference>
<dbReference type="Proteomes" id="UP000594034">
    <property type="component" value="Chromosome"/>
</dbReference>
<dbReference type="KEGG" id="asim:FE240_12910"/>
<dbReference type="PROSITE" id="PS51257">
    <property type="entry name" value="PROKAR_LIPOPROTEIN"/>
    <property type="match status" value="1"/>
</dbReference>
<organism evidence="6 7">
    <name type="scientific">Aeromonas simiae</name>
    <dbReference type="NCBI Taxonomy" id="218936"/>
    <lineage>
        <taxon>Bacteria</taxon>
        <taxon>Pseudomonadati</taxon>
        <taxon>Pseudomonadota</taxon>
        <taxon>Gammaproteobacteria</taxon>
        <taxon>Aeromonadales</taxon>
        <taxon>Aeromonadaceae</taxon>
        <taxon>Aeromonas</taxon>
    </lineage>
</organism>
<evidence type="ECO:0000259" key="5">
    <source>
        <dbReference type="Pfam" id="PF13145"/>
    </source>
</evidence>
<evidence type="ECO:0000256" key="3">
    <source>
        <dbReference type="ARBA" id="ARBA00013194"/>
    </source>
</evidence>